<dbReference type="RefSeq" id="WP_163091521.1">
    <property type="nucleotide sequence ID" value="NZ_JAAGNA010001112.1"/>
</dbReference>
<reference evidence="8 9" key="1">
    <citation type="submission" date="2020-01" db="EMBL/GenBank/DDBJ databases">
        <title>Insect and environment-associated Actinomycetes.</title>
        <authorList>
            <person name="Currrie C."/>
            <person name="Chevrette M."/>
            <person name="Carlson C."/>
            <person name="Stubbendieck R."/>
            <person name="Wendt-Pienkowski E."/>
        </authorList>
    </citation>
    <scope>NUCLEOTIDE SEQUENCE [LARGE SCALE GENOMIC DNA]</scope>
    <source>
        <strain evidence="8 9">SID8189</strain>
    </source>
</reference>
<dbReference type="InterPro" id="IPR011009">
    <property type="entry name" value="Kinase-like_dom_sf"/>
</dbReference>
<gene>
    <name evidence="8" type="ORF">G3I18_32060</name>
</gene>
<dbReference type="SMART" id="SM00220">
    <property type="entry name" value="S_TKc"/>
    <property type="match status" value="1"/>
</dbReference>
<evidence type="ECO:0000256" key="4">
    <source>
        <dbReference type="ARBA" id="ARBA00022840"/>
    </source>
</evidence>
<evidence type="ECO:0000256" key="1">
    <source>
        <dbReference type="ARBA" id="ARBA00022679"/>
    </source>
</evidence>
<sequence>MTHTAEIFQPLQDDDPRTVGGYRLAARLGAGGMGRVYLAHTRGGRAVAVKVVRSELADNPTFRRRFAQEVRAARTVKGAYTAELIDADPEAVPPWLATLYVPGPSLTEAVARRGPLPETAVLWLTAGIAEALQAIHGAGIVHRDLKPANVLLASDGPRVIDFGIARAADATAHTATGTTIGTPHFMAPEQASGGEVSAATDVFALGQTAAFAALGRPLYADGPAVSVLYRIVHSAPDLSELPDRLRGLLARCLAETPEARPTPAEVVAWCREELARDADTGSGSAVWREIAGPEVTVPPPVVSPDTAVPPTAAHTLPVTAPTPWTPPSGPVHAQ</sequence>
<dbReference type="InterPro" id="IPR008271">
    <property type="entry name" value="Ser/Thr_kinase_AS"/>
</dbReference>
<feature type="non-terminal residue" evidence="8">
    <location>
        <position position="334"/>
    </location>
</feature>
<dbReference type="PROSITE" id="PS00108">
    <property type="entry name" value="PROTEIN_KINASE_ST"/>
    <property type="match status" value="1"/>
</dbReference>
<feature type="compositionally biased region" description="Low complexity" evidence="6">
    <location>
        <begin position="303"/>
        <end position="313"/>
    </location>
</feature>
<dbReference type="AlphaFoldDB" id="A0A9X5CTU9"/>
<dbReference type="SUPFAM" id="SSF56112">
    <property type="entry name" value="Protein kinase-like (PK-like)"/>
    <property type="match status" value="1"/>
</dbReference>
<dbReference type="Gene3D" id="3.30.200.20">
    <property type="entry name" value="Phosphorylase Kinase, domain 1"/>
    <property type="match status" value="1"/>
</dbReference>
<dbReference type="GO" id="GO:0005524">
    <property type="term" value="F:ATP binding"/>
    <property type="evidence" value="ECO:0007669"/>
    <property type="project" value="UniProtKB-UniRule"/>
</dbReference>
<organism evidence="8 9">
    <name type="scientific">Actinospica acidiphila</name>
    <dbReference type="NCBI Taxonomy" id="304899"/>
    <lineage>
        <taxon>Bacteria</taxon>
        <taxon>Bacillati</taxon>
        <taxon>Actinomycetota</taxon>
        <taxon>Actinomycetes</taxon>
        <taxon>Catenulisporales</taxon>
        <taxon>Actinospicaceae</taxon>
        <taxon>Actinospica</taxon>
    </lineage>
</organism>
<dbReference type="Proteomes" id="UP000471745">
    <property type="component" value="Unassembled WGS sequence"/>
</dbReference>
<feature type="region of interest" description="Disordered" evidence="6">
    <location>
        <begin position="297"/>
        <end position="334"/>
    </location>
</feature>
<evidence type="ECO:0000313" key="8">
    <source>
        <dbReference type="EMBL" id="NEC53153.1"/>
    </source>
</evidence>
<feature type="binding site" evidence="5">
    <location>
        <position position="50"/>
    </location>
    <ligand>
        <name>ATP</name>
        <dbReference type="ChEBI" id="CHEBI:30616"/>
    </ligand>
</feature>
<feature type="compositionally biased region" description="Pro residues" evidence="6">
    <location>
        <begin position="323"/>
        <end position="334"/>
    </location>
</feature>
<dbReference type="InterPro" id="IPR000719">
    <property type="entry name" value="Prot_kinase_dom"/>
</dbReference>
<keyword evidence="9" id="KW-1185">Reference proteome</keyword>
<protein>
    <submittedName>
        <fullName evidence="8">Serine/threonine protein kinase</fullName>
    </submittedName>
</protein>
<evidence type="ECO:0000259" key="7">
    <source>
        <dbReference type="PROSITE" id="PS50011"/>
    </source>
</evidence>
<proteinExistence type="predicted"/>
<name>A0A9X5CTU9_9ACTN</name>
<dbReference type="InterPro" id="IPR017441">
    <property type="entry name" value="Protein_kinase_ATP_BS"/>
</dbReference>
<dbReference type="Pfam" id="PF00069">
    <property type="entry name" value="Pkinase"/>
    <property type="match status" value="1"/>
</dbReference>
<evidence type="ECO:0000256" key="3">
    <source>
        <dbReference type="ARBA" id="ARBA00022777"/>
    </source>
</evidence>
<dbReference type="PANTHER" id="PTHR43289">
    <property type="entry name" value="MITOGEN-ACTIVATED PROTEIN KINASE KINASE KINASE 20-RELATED"/>
    <property type="match status" value="1"/>
</dbReference>
<dbReference type="CDD" id="cd14014">
    <property type="entry name" value="STKc_PknB_like"/>
    <property type="match status" value="1"/>
</dbReference>
<dbReference type="PROSITE" id="PS50011">
    <property type="entry name" value="PROTEIN_KINASE_DOM"/>
    <property type="match status" value="1"/>
</dbReference>
<evidence type="ECO:0000256" key="6">
    <source>
        <dbReference type="SAM" id="MobiDB-lite"/>
    </source>
</evidence>
<keyword evidence="1" id="KW-0808">Transferase</keyword>
<dbReference type="PANTHER" id="PTHR43289:SF34">
    <property type="entry name" value="SERINE_THREONINE-PROTEIN KINASE YBDM-RELATED"/>
    <property type="match status" value="1"/>
</dbReference>
<dbReference type="PROSITE" id="PS00107">
    <property type="entry name" value="PROTEIN_KINASE_ATP"/>
    <property type="match status" value="1"/>
</dbReference>
<evidence type="ECO:0000256" key="2">
    <source>
        <dbReference type="ARBA" id="ARBA00022741"/>
    </source>
</evidence>
<comment type="caution">
    <text evidence="8">The sequence shown here is derived from an EMBL/GenBank/DDBJ whole genome shotgun (WGS) entry which is preliminary data.</text>
</comment>
<dbReference type="Gene3D" id="1.10.510.10">
    <property type="entry name" value="Transferase(Phosphotransferase) domain 1"/>
    <property type="match status" value="1"/>
</dbReference>
<dbReference type="GO" id="GO:0004674">
    <property type="term" value="F:protein serine/threonine kinase activity"/>
    <property type="evidence" value="ECO:0007669"/>
    <property type="project" value="UniProtKB-KW"/>
</dbReference>
<accession>A0A9X5CTU9</accession>
<feature type="domain" description="Protein kinase" evidence="7">
    <location>
        <begin position="22"/>
        <end position="274"/>
    </location>
</feature>
<keyword evidence="2 5" id="KW-0547">Nucleotide-binding</keyword>
<dbReference type="EMBL" id="JAAGNA010001112">
    <property type="protein sequence ID" value="NEC53153.1"/>
    <property type="molecule type" value="Genomic_DNA"/>
</dbReference>
<keyword evidence="8" id="KW-0723">Serine/threonine-protein kinase</keyword>
<evidence type="ECO:0000313" key="9">
    <source>
        <dbReference type="Proteomes" id="UP000471745"/>
    </source>
</evidence>
<keyword evidence="4 5" id="KW-0067">ATP-binding</keyword>
<keyword evidence="3 8" id="KW-0418">Kinase</keyword>
<evidence type="ECO:0000256" key="5">
    <source>
        <dbReference type="PROSITE-ProRule" id="PRU10141"/>
    </source>
</evidence>